<reference evidence="1 2" key="1">
    <citation type="submission" date="2017-06" db="EMBL/GenBank/DDBJ databases">
        <title>Origin of plasmid-mediated fosfomycin resistance gene fosA3.</title>
        <authorList>
            <person name="Ito R."/>
            <person name="Pacey M.P."/>
            <person name="Doi Y."/>
        </authorList>
    </citation>
    <scope>NUCLEOTIDE SEQUENCE [LARGE SCALE GENOMIC DNA]</scope>
    <source>
        <strain evidence="1 2">YDC799</strain>
    </source>
</reference>
<dbReference type="Proteomes" id="UP000197098">
    <property type="component" value="Chromosome"/>
</dbReference>
<protein>
    <submittedName>
        <fullName evidence="1">Uncharacterized protein</fullName>
    </submittedName>
</protein>
<dbReference type="EMBL" id="CP022114">
    <property type="protein sequence ID" value="ASG63952.1"/>
    <property type="molecule type" value="Genomic_DNA"/>
</dbReference>
<gene>
    <name evidence="1" type="ORF">CEW81_18360</name>
</gene>
<dbReference type="AlphaFoldDB" id="A0A248KKN8"/>
<accession>A0A248KKN8</accession>
<sequence>MAAFESVGGVGAAIMATLTNPKAKATERAIALQAMIQVTKSAPQVVSGSRIATDEDNPFLIDENEIDSILAEFGGD</sequence>
<evidence type="ECO:0000313" key="2">
    <source>
        <dbReference type="Proteomes" id="UP000197098"/>
    </source>
</evidence>
<name>A0A248KKN8_9ENTR</name>
<proteinExistence type="predicted"/>
<organism evidence="1 2">
    <name type="scientific">Kluyvera genomosp. 3</name>
    <dbReference type="NCBI Taxonomy" id="2774055"/>
    <lineage>
        <taxon>Bacteria</taxon>
        <taxon>Pseudomonadati</taxon>
        <taxon>Pseudomonadota</taxon>
        <taxon>Gammaproteobacteria</taxon>
        <taxon>Enterobacterales</taxon>
        <taxon>Enterobacteriaceae</taxon>
        <taxon>Kluyvera</taxon>
    </lineage>
</organism>
<evidence type="ECO:0000313" key="1">
    <source>
        <dbReference type="EMBL" id="ASG63952.1"/>
    </source>
</evidence>